<dbReference type="Proteomes" id="UP000799444">
    <property type="component" value="Unassembled WGS sequence"/>
</dbReference>
<name>A0A9P4V0B7_9PLEO</name>
<reference evidence="2" key="1">
    <citation type="journal article" date="2020" name="Stud. Mycol.">
        <title>101 Dothideomycetes genomes: a test case for predicting lifestyles and emergence of pathogens.</title>
        <authorList>
            <person name="Haridas S."/>
            <person name="Albert R."/>
            <person name="Binder M."/>
            <person name="Bloem J."/>
            <person name="Labutti K."/>
            <person name="Salamov A."/>
            <person name="Andreopoulos B."/>
            <person name="Baker S."/>
            <person name="Barry K."/>
            <person name="Bills G."/>
            <person name="Bluhm B."/>
            <person name="Cannon C."/>
            <person name="Castanera R."/>
            <person name="Culley D."/>
            <person name="Daum C."/>
            <person name="Ezra D."/>
            <person name="Gonzalez J."/>
            <person name="Henrissat B."/>
            <person name="Kuo A."/>
            <person name="Liang C."/>
            <person name="Lipzen A."/>
            <person name="Lutzoni F."/>
            <person name="Magnuson J."/>
            <person name="Mondo S."/>
            <person name="Nolan M."/>
            <person name="Ohm R."/>
            <person name="Pangilinan J."/>
            <person name="Park H.-J."/>
            <person name="Ramirez L."/>
            <person name="Alfaro M."/>
            <person name="Sun H."/>
            <person name="Tritt A."/>
            <person name="Yoshinaga Y."/>
            <person name="Zwiers L.-H."/>
            <person name="Turgeon B."/>
            <person name="Goodwin S."/>
            <person name="Spatafora J."/>
            <person name="Crous P."/>
            <person name="Grigoriev I."/>
        </authorList>
    </citation>
    <scope>NUCLEOTIDE SEQUENCE</scope>
    <source>
        <strain evidence="2">CBS 125425</strain>
    </source>
</reference>
<sequence length="251" mass="28666">MAGSKVRKNAKKKLPVIFGSRIVKIEVGPLKRVVHIHEDLLVSRSPYFRNRLQKNRKDIEGDCSLCLSRLSLYLGLESETNVIKEPCLDADGFDMYIQWIYTNRVPQYTDDERDWNTRPILLVKSWWTGSSMDNAKFMDAILNALAKELNNSQSLPNCDVIQAAFEGESDYVLNDFFVDAFALKNIKNNQGHAIYDIQEEWATKFLAALCKELMTQLHHKSPGRSNSAKEIIMEDIVPGYLVDDGDSEEDD</sequence>
<dbReference type="EMBL" id="ML996203">
    <property type="protein sequence ID" value="KAF2731085.1"/>
    <property type="molecule type" value="Genomic_DNA"/>
</dbReference>
<dbReference type="AlphaFoldDB" id="A0A9P4V0B7"/>
<proteinExistence type="predicted"/>
<dbReference type="InterPro" id="IPR011333">
    <property type="entry name" value="SKP1/BTB/POZ_sf"/>
</dbReference>
<organism evidence="2 3">
    <name type="scientific">Polyplosphaeria fusca</name>
    <dbReference type="NCBI Taxonomy" id="682080"/>
    <lineage>
        <taxon>Eukaryota</taxon>
        <taxon>Fungi</taxon>
        <taxon>Dikarya</taxon>
        <taxon>Ascomycota</taxon>
        <taxon>Pezizomycotina</taxon>
        <taxon>Dothideomycetes</taxon>
        <taxon>Pleosporomycetidae</taxon>
        <taxon>Pleosporales</taxon>
        <taxon>Tetraplosphaeriaceae</taxon>
        <taxon>Polyplosphaeria</taxon>
    </lineage>
</organism>
<dbReference type="Gene3D" id="3.30.710.10">
    <property type="entry name" value="Potassium Channel Kv1.1, Chain A"/>
    <property type="match status" value="1"/>
</dbReference>
<evidence type="ECO:0000313" key="2">
    <source>
        <dbReference type="EMBL" id="KAF2731085.1"/>
    </source>
</evidence>
<keyword evidence="3" id="KW-1185">Reference proteome</keyword>
<protein>
    <recommendedName>
        <fullName evidence="1">BTB domain-containing protein</fullName>
    </recommendedName>
</protein>
<dbReference type="PROSITE" id="PS50097">
    <property type="entry name" value="BTB"/>
    <property type="match status" value="1"/>
</dbReference>
<comment type="caution">
    <text evidence="2">The sequence shown here is derived from an EMBL/GenBank/DDBJ whole genome shotgun (WGS) entry which is preliminary data.</text>
</comment>
<dbReference type="InterPro" id="IPR000210">
    <property type="entry name" value="BTB/POZ_dom"/>
</dbReference>
<evidence type="ECO:0000259" key="1">
    <source>
        <dbReference type="PROSITE" id="PS50097"/>
    </source>
</evidence>
<evidence type="ECO:0000313" key="3">
    <source>
        <dbReference type="Proteomes" id="UP000799444"/>
    </source>
</evidence>
<gene>
    <name evidence="2" type="ORF">EJ04DRAFT_567178</name>
</gene>
<dbReference type="OrthoDB" id="8062037at2759"/>
<feature type="domain" description="BTB" evidence="1">
    <location>
        <begin position="21"/>
        <end position="109"/>
    </location>
</feature>
<dbReference type="CDD" id="cd18186">
    <property type="entry name" value="BTB_POZ_ZBTB_KLHL-like"/>
    <property type="match status" value="1"/>
</dbReference>
<accession>A0A9P4V0B7</accession>